<dbReference type="InterPro" id="IPR042070">
    <property type="entry name" value="PucR_C-HTH_sf"/>
</dbReference>
<name>A0A1H8CPA8_9FIRM</name>
<dbReference type="Pfam" id="PF13556">
    <property type="entry name" value="HTH_30"/>
    <property type="match status" value="1"/>
</dbReference>
<dbReference type="Pfam" id="PF05651">
    <property type="entry name" value="Diacid_rec"/>
    <property type="match status" value="1"/>
</dbReference>
<accession>A0A1H8CPA8</accession>
<evidence type="ECO:0000259" key="4">
    <source>
        <dbReference type="Pfam" id="PF17853"/>
    </source>
</evidence>
<evidence type="ECO:0000313" key="5">
    <source>
        <dbReference type="EMBL" id="SEM95957.1"/>
    </source>
</evidence>
<protein>
    <submittedName>
        <fullName evidence="5">Carbohydrate diacid regulator</fullName>
    </submittedName>
</protein>
<dbReference type="AlphaFoldDB" id="A0A1H8CPA8"/>
<dbReference type="EMBL" id="FOCG01000002">
    <property type="protein sequence ID" value="SEM95957.1"/>
    <property type="molecule type" value="Genomic_DNA"/>
</dbReference>
<evidence type="ECO:0000259" key="2">
    <source>
        <dbReference type="Pfam" id="PF05651"/>
    </source>
</evidence>
<dbReference type="PANTHER" id="PTHR33744">
    <property type="entry name" value="CARBOHYDRATE DIACID REGULATOR"/>
    <property type="match status" value="1"/>
</dbReference>
<dbReference type="SUPFAM" id="SSF46689">
    <property type="entry name" value="Homeodomain-like"/>
    <property type="match status" value="1"/>
</dbReference>
<sequence length="386" mass="43865">MQISKDNAMKIVTEISGIINQHVNMMDERGIIIASTDPERLGTFHAGAAQVVSNKLEELIVQNNSEYEGTRKGINLPIVFQNEVVGVIGITGEREKVVKYGQIIKKMTEILLLDTSAKEQKKIDDRIRARFLDEWVFGDAGNFNQPFIERGIELGIDITVPRRVLVASIIELKNYSDNPEGQRLIDNVNKTVRHMMEQTSGGVFMKTAFQFVCLVPDCPDEQMNRLAEQIARTVYGAFQVRLAIGIDSRAASYSLIHQSYIKAEKALRACVSSSDKKPRFYNDINVELFMGDIPKATKEEFVRRVFRGCTPEEIENWMPLLQAFFDVDGSIGLAAQRLFIHKNTLQYKLKKLHELTGYDPRSLSNAALFTMAIQFYNENRDELLLY</sequence>
<dbReference type="Pfam" id="PF17853">
    <property type="entry name" value="GGDEF_2"/>
    <property type="match status" value="1"/>
</dbReference>
<gene>
    <name evidence="5" type="ORF">SAMN05216180_2219</name>
</gene>
<comment type="similarity">
    <text evidence="1">Belongs to the CdaR family.</text>
</comment>
<feature type="domain" description="Putative sugar diacid recognition" evidence="2">
    <location>
        <begin position="4"/>
        <end position="135"/>
    </location>
</feature>
<evidence type="ECO:0000256" key="1">
    <source>
        <dbReference type="ARBA" id="ARBA00006754"/>
    </source>
</evidence>
<dbReference type="PANTHER" id="PTHR33744:SF16">
    <property type="entry name" value="CARBOHYDRATE DIACID REGULATOR"/>
    <property type="match status" value="1"/>
</dbReference>
<dbReference type="InterPro" id="IPR008599">
    <property type="entry name" value="Diacid_rec"/>
</dbReference>
<dbReference type="RefSeq" id="WP_092755013.1">
    <property type="nucleotide sequence ID" value="NZ_FOCG01000002.1"/>
</dbReference>
<dbReference type="InterPro" id="IPR009057">
    <property type="entry name" value="Homeodomain-like_sf"/>
</dbReference>
<dbReference type="InterPro" id="IPR025736">
    <property type="entry name" value="PucR_C-HTH_dom"/>
</dbReference>
<evidence type="ECO:0000313" key="6">
    <source>
        <dbReference type="Proteomes" id="UP000199158"/>
    </source>
</evidence>
<organism evidence="5 6">
    <name type="scientific">Hydrogenoanaerobacterium saccharovorans</name>
    <dbReference type="NCBI Taxonomy" id="474960"/>
    <lineage>
        <taxon>Bacteria</taxon>
        <taxon>Bacillati</taxon>
        <taxon>Bacillota</taxon>
        <taxon>Clostridia</taxon>
        <taxon>Eubacteriales</taxon>
        <taxon>Oscillospiraceae</taxon>
        <taxon>Hydrogenoanaerobacterium</taxon>
    </lineage>
</organism>
<reference evidence="5 6" key="1">
    <citation type="submission" date="2016-10" db="EMBL/GenBank/DDBJ databases">
        <authorList>
            <person name="de Groot N.N."/>
        </authorList>
    </citation>
    <scope>NUCLEOTIDE SEQUENCE [LARGE SCALE GENOMIC DNA]</scope>
    <source>
        <strain evidence="5 6">CGMCC 1.5070</strain>
    </source>
</reference>
<feature type="domain" description="CdaR GGDEF-like" evidence="4">
    <location>
        <begin position="145"/>
        <end position="269"/>
    </location>
</feature>
<feature type="domain" description="PucR C-terminal helix-turn-helix" evidence="3">
    <location>
        <begin position="319"/>
        <end position="373"/>
    </location>
</feature>
<proteinExistence type="inferred from homology"/>
<keyword evidence="6" id="KW-1185">Reference proteome</keyword>
<dbReference type="Proteomes" id="UP000199158">
    <property type="component" value="Unassembled WGS sequence"/>
</dbReference>
<dbReference type="InterPro" id="IPR051448">
    <property type="entry name" value="CdaR-like_regulators"/>
</dbReference>
<evidence type="ECO:0000259" key="3">
    <source>
        <dbReference type="Pfam" id="PF13556"/>
    </source>
</evidence>
<dbReference type="Gene3D" id="1.10.10.2840">
    <property type="entry name" value="PucR C-terminal helix-turn-helix domain"/>
    <property type="match status" value="1"/>
</dbReference>
<dbReference type="STRING" id="474960.SAMN05216180_2219"/>
<dbReference type="OrthoDB" id="212459at2"/>
<dbReference type="InterPro" id="IPR041522">
    <property type="entry name" value="CdaR_GGDEF"/>
</dbReference>